<reference evidence="3" key="1">
    <citation type="submission" date="2019-05" db="EMBL/GenBank/DDBJ databases">
        <title>Complete genome sequencing of Dialister sp. strain 5BBH33.</title>
        <authorList>
            <person name="Sakamoto M."/>
            <person name="Murakami T."/>
            <person name="Mori H."/>
        </authorList>
    </citation>
    <scope>NUCLEOTIDE SEQUENCE [LARGE SCALE GENOMIC DNA]</scope>
    <source>
        <strain evidence="3">5BBH33</strain>
    </source>
</reference>
<dbReference type="Proteomes" id="UP000320585">
    <property type="component" value="Chromosome"/>
</dbReference>
<evidence type="ECO:0000259" key="1">
    <source>
        <dbReference type="PROSITE" id="PS51186"/>
    </source>
</evidence>
<feature type="domain" description="N-acetyltransferase" evidence="1">
    <location>
        <begin position="1"/>
        <end position="108"/>
    </location>
</feature>
<gene>
    <name evidence="2" type="ORF">Dia5BBH33_18820</name>
</gene>
<dbReference type="Gene3D" id="3.40.630.30">
    <property type="match status" value="1"/>
</dbReference>
<dbReference type="AlphaFoldDB" id="A0A8D4UVW8"/>
<proteinExistence type="predicted"/>
<accession>A0A8D4UVW8</accession>
<dbReference type="GO" id="GO:0016747">
    <property type="term" value="F:acyltransferase activity, transferring groups other than amino-acyl groups"/>
    <property type="evidence" value="ECO:0007669"/>
    <property type="project" value="InterPro"/>
</dbReference>
<evidence type="ECO:0000313" key="2">
    <source>
        <dbReference type="EMBL" id="BBK25947.1"/>
    </source>
</evidence>
<dbReference type="InterPro" id="IPR000182">
    <property type="entry name" value="GNAT_dom"/>
</dbReference>
<evidence type="ECO:0000313" key="3">
    <source>
        <dbReference type="Proteomes" id="UP000320585"/>
    </source>
</evidence>
<name>A0A8D4UVW8_9FIRM</name>
<sequence length="135" mass="15586">MHFLAYYDGDDFCGFTYTVENEDMVFVLYLAVNDEIRSKGYGTAILTDLKARASGRGVALNIEPLDPHAANSEQRVRRLDFYRRNGFFSTDYNLIDGGDRYLILCTKEDFPVEDYIRVIKRISFGLHVPNVERVK</sequence>
<dbReference type="Pfam" id="PF13508">
    <property type="entry name" value="Acetyltransf_7"/>
    <property type="match status" value="1"/>
</dbReference>
<dbReference type="InterPro" id="IPR016181">
    <property type="entry name" value="Acyl_CoA_acyltransferase"/>
</dbReference>
<dbReference type="EMBL" id="AP019697">
    <property type="protein sequence ID" value="BBK25947.1"/>
    <property type="molecule type" value="Genomic_DNA"/>
</dbReference>
<dbReference type="PROSITE" id="PS51186">
    <property type="entry name" value="GNAT"/>
    <property type="match status" value="1"/>
</dbReference>
<protein>
    <recommendedName>
        <fullName evidence="1">N-acetyltransferase domain-containing protein</fullName>
    </recommendedName>
</protein>
<dbReference type="SUPFAM" id="SSF55729">
    <property type="entry name" value="Acyl-CoA N-acyltransferases (Nat)"/>
    <property type="match status" value="1"/>
</dbReference>
<dbReference type="KEGG" id="dho:Dia5BBH33_18820"/>
<keyword evidence="3" id="KW-1185">Reference proteome</keyword>
<organism evidence="2 3">
    <name type="scientific">Dialister hominis</name>
    <dbReference type="NCBI Taxonomy" id="2582419"/>
    <lineage>
        <taxon>Bacteria</taxon>
        <taxon>Bacillati</taxon>
        <taxon>Bacillota</taxon>
        <taxon>Negativicutes</taxon>
        <taxon>Veillonellales</taxon>
        <taxon>Veillonellaceae</taxon>
        <taxon>Dialister</taxon>
    </lineage>
</organism>
<dbReference type="CDD" id="cd04301">
    <property type="entry name" value="NAT_SF"/>
    <property type="match status" value="1"/>
</dbReference>